<proteinExistence type="predicted"/>
<sequence>METRTTANNQTPKPTMEIGKITLPQSLVHKMEGSTLSLLLEPGIEAIHCVDIVWWIEQIMVRIEPSWSTIPGPLVHSFQMASMRSVDQDHRRIRSILTKLAYEPLPHFPSMDSMKILIWNCRGAGNNTFKRNLR</sequence>
<accession>A0ACC0IMV3</accession>
<protein>
    <submittedName>
        <fullName evidence="1">Uncharacterized protein</fullName>
    </submittedName>
</protein>
<dbReference type="Proteomes" id="UP001060215">
    <property type="component" value="Chromosome 3"/>
</dbReference>
<gene>
    <name evidence="1" type="ORF">LOK49_LG02G01097</name>
</gene>
<comment type="caution">
    <text evidence="1">The sequence shown here is derived from an EMBL/GenBank/DDBJ whole genome shotgun (WGS) entry which is preliminary data.</text>
</comment>
<dbReference type="EMBL" id="CM045760">
    <property type="protein sequence ID" value="KAI8027149.1"/>
    <property type="molecule type" value="Genomic_DNA"/>
</dbReference>
<organism evidence="1 2">
    <name type="scientific">Camellia lanceoleosa</name>
    <dbReference type="NCBI Taxonomy" id="1840588"/>
    <lineage>
        <taxon>Eukaryota</taxon>
        <taxon>Viridiplantae</taxon>
        <taxon>Streptophyta</taxon>
        <taxon>Embryophyta</taxon>
        <taxon>Tracheophyta</taxon>
        <taxon>Spermatophyta</taxon>
        <taxon>Magnoliopsida</taxon>
        <taxon>eudicotyledons</taxon>
        <taxon>Gunneridae</taxon>
        <taxon>Pentapetalae</taxon>
        <taxon>asterids</taxon>
        <taxon>Ericales</taxon>
        <taxon>Theaceae</taxon>
        <taxon>Camellia</taxon>
    </lineage>
</organism>
<reference evidence="1 2" key="1">
    <citation type="journal article" date="2022" name="Plant J.">
        <title>Chromosome-level genome of Camellia lanceoleosa provides a valuable resource for understanding genome evolution and self-incompatibility.</title>
        <authorList>
            <person name="Gong W."/>
            <person name="Xiao S."/>
            <person name="Wang L."/>
            <person name="Liao Z."/>
            <person name="Chang Y."/>
            <person name="Mo W."/>
            <person name="Hu G."/>
            <person name="Li W."/>
            <person name="Zhao G."/>
            <person name="Zhu H."/>
            <person name="Hu X."/>
            <person name="Ji K."/>
            <person name="Xiang X."/>
            <person name="Song Q."/>
            <person name="Yuan D."/>
            <person name="Jin S."/>
            <person name="Zhang L."/>
        </authorList>
    </citation>
    <scope>NUCLEOTIDE SEQUENCE [LARGE SCALE GENOMIC DNA]</scope>
    <source>
        <strain evidence="1">SQ_2022a</strain>
    </source>
</reference>
<evidence type="ECO:0000313" key="2">
    <source>
        <dbReference type="Proteomes" id="UP001060215"/>
    </source>
</evidence>
<evidence type="ECO:0000313" key="1">
    <source>
        <dbReference type="EMBL" id="KAI8027149.1"/>
    </source>
</evidence>
<name>A0ACC0IMV3_9ERIC</name>
<keyword evidence="2" id="KW-1185">Reference proteome</keyword>